<evidence type="ECO:0000313" key="2">
    <source>
        <dbReference type="EMBL" id="KAK4324623.1"/>
    </source>
</evidence>
<dbReference type="EMBL" id="JAWZYT010000345">
    <property type="protein sequence ID" value="KAK4324623.1"/>
    <property type="molecule type" value="Genomic_DNA"/>
</dbReference>
<keyword evidence="3" id="KW-1185">Reference proteome</keyword>
<organism evidence="2 3">
    <name type="scientific">Petrolisthes manimaculis</name>
    <dbReference type="NCBI Taxonomy" id="1843537"/>
    <lineage>
        <taxon>Eukaryota</taxon>
        <taxon>Metazoa</taxon>
        <taxon>Ecdysozoa</taxon>
        <taxon>Arthropoda</taxon>
        <taxon>Crustacea</taxon>
        <taxon>Multicrustacea</taxon>
        <taxon>Malacostraca</taxon>
        <taxon>Eumalacostraca</taxon>
        <taxon>Eucarida</taxon>
        <taxon>Decapoda</taxon>
        <taxon>Pleocyemata</taxon>
        <taxon>Anomura</taxon>
        <taxon>Galatheoidea</taxon>
        <taxon>Porcellanidae</taxon>
        <taxon>Petrolisthes</taxon>
    </lineage>
</organism>
<protein>
    <submittedName>
        <fullName evidence="2">Uncharacterized protein</fullName>
    </submittedName>
</protein>
<dbReference type="AlphaFoldDB" id="A0AAE1QDY5"/>
<dbReference type="Proteomes" id="UP001292094">
    <property type="component" value="Unassembled WGS sequence"/>
</dbReference>
<sequence>MEGKLSDGRNPTKSTMHFHPAFPSVSCFPSLPFPLPRAPPPLTASTTTTSGRNTPSQSIQPSPQPLLFPLPATSPSSCPLLLPQHPPAPPQAGRTPRRTGRQAGRQALSRPATLYSFFLYTLTLLYQPQWIYRLLVNKM</sequence>
<reference evidence="2" key="1">
    <citation type="submission" date="2023-11" db="EMBL/GenBank/DDBJ databases">
        <title>Genome assemblies of two species of porcelain crab, Petrolisthes cinctipes and Petrolisthes manimaculis (Anomura: Porcellanidae).</title>
        <authorList>
            <person name="Angst P."/>
        </authorList>
    </citation>
    <scope>NUCLEOTIDE SEQUENCE</scope>
    <source>
        <strain evidence="2">PB745_02</strain>
        <tissue evidence="2">Gill</tissue>
    </source>
</reference>
<proteinExistence type="predicted"/>
<name>A0AAE1QDY5_9EUCA</name>
<feature type="region of interest" description="Disordered" evidence="1">
    <location>
        <begin position="37"/>
        <end position="107"/>
    </location>
</feature>
<accession>A0AAE1QDY5</accession>
<gene>
    <name evidence="2" type="ORF">Pmani_004736</name>
</gene>
<comment type="caution">
    <text evidence="2">The sequence shown here is derived from an EMBL/GenBank/DDBJ whole genome shotgun (WGS) entry which is preliminary data.</text>
</comment>
<evidence type="ECO:0000256" key="1">
    <source>
        <dbReference type="SAM" id="MobiDB-lite"/>
    </source>
</evidence>
<feature type="compositionally biased region" description="Low complexity" evidence="1">
    <location>
        <begin position="43"/>
        <end position="61"/>
    </location>
</feature>
<evidence type="ECO:0000313" key="3">
    <source>
        <dbReference type="Proteomes" id="UP001292094"/>
    </source>
</evidence>